<keyword evidence="2" id="KW-1185">Reference proteome</keyword>
<reference evidence="1 2" key="1">
    <citation type="journal article" date="2014" name="Genome Announc.">
        <title>Complete Genome Sequence of Mycoplasma ovis Strain Michigan, a Hemoplasma of Sheep with Two Distinct 16S rRNA Genes.</title>
        <authorList>
            <person name="Deshuillers P.L."/>
            <person name="Santos A.P."/>
            <person name="do Nascimento N.C."/>
            <person name="Hampel J.A."/>
            <person name="Bergin I.L."/>
            <person name="Dyson M.C."/>
            <person name="Messick J.B."/>
        </authorList>
    </citation>
    <scope>NUCLEOTIDE SEQUENCE [LARGE SCALE GENOMIC DNA]</scope>
    <source>
        <strain evidence="1 2">Michigan</strain>
    </source>
</reference>
<protein>
    <submittedName>
        <fullName evidence="1">Uncharacterized protein</fullName>
    </submittedName>
</protein>
<dbReference type="EMBL" id="CP006935">
    <property type="protein sequence ID" value="AHC40595.1"/>
    <property type="molecule type" value="Genomic_DNA"/>
</dbReference>
<name>A0ABM5P2B1_9MOLU</name>
<sequence length="50" mass="5674">MNESILSKMEFMNKTLSWCPLIPQFWGLGVFNSWAFGATPSCLCSINDKE</sequence>
<accession>A0ABM5P2B1</accession>
<organism evidence="1 2">
    <name type="scientific">Mycoplasma ovis str. Michigan</name>
    <dbReference type="NCBI Taxonomy" id="1415773"/>
    <lineage>
        <taxon>Bacteria</taxon>
        <taxon>Bacillati</taxon>
        <taxon>Mycoplasmatota</taxon>
        <taxon>Mollicutes</taxon>
        <taxon>Mycoplasmataceae</taxon>
        <taxon>Mycoplasma</taxon>
    </lineage>
</organism>
<gene>
    <name evidence="1" type="ORF">OVS_04340</name>
</gene>
<evidence type="ECO:0000313" key="1">
    <source>
        <dbReference type="EMBL" id="AHC40595.1"/>
    </source>
</evidence>
<proteinExistence type="predicted"/>
<dbReference type="Proteomes" id="UP000018745">
    <property type="component" value="Chromosome"/>
</dbReference>
<evidence type="ECO:0000313" key="2">
    <source>
        <dbReference type="Proteomes" id="UP000018745"/>
    </source>
</evidence>